<protein>
    <submittedName>
        <fullName evidence="2">Prepilin-type N-terminal cleavage/methylation domain-containing protein</fullName>
    </submittedName>
</protein>
<organism evidence="2 3">
    <name type="scientific">Biomaibacter acetigenes</name>
    <dbReference type="NCBI Taxonomy" id="2316383"/>
    <lineage>
        <taxon>Bacteria</taxon>
        <taxon>Bacillati</taxon>
        <taxon>Bacillota</taxon>
        <taxon>Clostridia</taxon>
        <taxon>Thermosediminibacterales</taxon>
        <taxon>Tepidanaerobacteraceae</taxon>
        <taxon>Biomaibacter</taxon>
    </lineage>
</organism>
<evidence type="ECO:0000313" key="3">
    <source>
        <dbReference type="Proteomes" id="UP000280960"/>
    </source>
</evidence>
<accession>A0A3G2R5Q4</accession>
<dbReference type="InterPro" id="IPR045584">
    <property type="entry name" value="Pilin-like"/>
</dbReference>
<dbReference type="AlphaFoldDB" id="A0A3G2R5Q4"/>
<gene>
    <name evidence="2" type="ORF">D2962_08915</name>
</gene>
<dbReference type="KEGG" id="bacg:D2962_08915"/>
<keyword evidence="1" id="KW-0472">Membrane</keyword>
<name>A0A3G2R5Q4_9FIRM</name>
<dbReference type="SUPFAM" id="SSF54523">
    <property type="entry name" value="Pili subunits"/>
    <property type="match status" value="1"/>
</dbReference>
<dbReference type="PROSITE" id="PS00409">
    <property type="entry name" value="PROKAR_NTER_METHYL"/>
    <property type="match status" value="1"/>
</dbReference>
<proteinExistence type="predicted"/>
<keyword evidence="3" id="KW-1185">Reference proteome</keyword>
<dbReference type="Proteomes" id="UP000280960">
    <property type="component" value="Chromosome"/>
</dbReference>
<dbReference type="RefSeq" id="WP_120765562.1">
    <property type="nucleotide sequence ID" value="NZ_CP033169.1"/>
</dbReference>
<keyword evidence="1" id="KW-0812">Transmembrane</keyword>
<feature type="transmembrane region" description="Helical" evidence="1">
    <location>
        <begin position="12"/>
        <end position="34"/>
    </location>
</feature>
<dbReference type="EMBL" id="CP033169">
    <property type="protein sequence ID" value="AYO30721.1"/>
    <property type="molecule type" value="Genomic_DNA"/>
</dbReference>
<keyword evidence="1" id="KW-1133">Transmembrane helix</keyword>
<evidence type="ECO:0000256" key="1">
    <source>
        <dbReference type="SAM" id="Phobius"/>
    </source>
</evidence>
<evidence type="ECO:0000313" key="2">
    <source>
        <dbReference type="EMBL" id="AYO30721.1"/>
    </source>
</evidence>
<dbReference type="NCBIfam" id="TIGR02532">
    <property type="entry name" value="IV_pilin_GFxxxE"/>
    <property type="match status" value="1"/>
</dbReference>
<dbReference type="InterPro" id="IPR012902">
    <property type="entry name" value="N_methyl_site"/>
</dbReference>
<reference evidence="2 3" key="1">
    <citation type="submission" date="2018-10" db="EMBL/GenBank/DDBJ databases">
        <authorList>
            <person name="Zhang X."/>
        </authorList>
    </citation>
    <scope>NUCLEOTIDE SEQUENCE [LARGE SCALE GENOMIC DNA]</scope>
    <source>
        <strain evidence="2 3">SK-G1</strain>
    </source>
</reference>
<dbReference type="Pfam" id="PF07963">
    <property type="entry name" value="N_methyl"/>
    <property type="match status" value="1"/>
</dbReference>
<sequence>MLLLKNTKGFSLVELLVTIGLVSLVITAASLAYFSGVKAWVRSGNQVEVQQNLRIAMNTLSDEIQMADTININTAEKRISLLFDDGSTRSYYYDSASKEIRLAESGSTVAMYIIGCDFEYSNNLISISLTTEARQGVKSGTYVFRINARGKEVNVQ</sequence>